<dbReference type="PANTHER" id="PTHR10909">
    <property type="entry name" value="ELECTRON TRANSPORT OXIDOREDUCTASE"/>
    <property type="match status" value="1"/>
</dbReference>
<dbReference type="AlphaFoldDB" id="A0A5C3NDA4"/>
<feature type="domain" description="Acyl-CoA oxidase C-alpha1" evidence="1">
    <location>
        <begin position="266"/>
        <end position="394"/>
    </location>
</feature>
<accession>A0A5C3NDA4</accession>
<keyword evidence="3" id="KW-1185">Reference proteome</keyword>
<dbReference type="OrthoDB" id="538336at2759"/>
<gene>
    <name evidence="2" type="ORF">OE88DRAFT_1624423</name>
</gene>
<sequence>MRLSSSLAADQLFSEPVSSPDALDSRSRAERAYLRAEAIARLYCLSVEDIQSLSPKFWELHNDPILCADGAAATLLTIQYNLVVGTLAMLRGGREDLKTLIDDLLSYRTIGQFCLTEVAHGLDAANLETTATLLPDGSFDLHTPSEKAAKFMPPTIPVLGRPCIAIVYAQIIIEGVRKGVRPFLVTLNNGHSMNLGISARLLPPRHGSSPVNHSITYFHHVRLPGTALLGDLETYGSGREQFLLSIWRVGIGVLALSSILLPVIQLSAYVAGRYSFRRTVTDWQGSQVLIITFPTQHIPVLTAISQAFVLKAFNEYAIKVFLDDGTDYRVRHGVVACFKAVMLRASHRSLLALSDRCGAQGLFGHNRIASLFDEMRGIGIAEGDVLVLSIRLVSELLLNRYSLPTPKDDTSLLGRYEIGIFDHLRSAIHTSNHRSSEFASLVLPKCLNMAEAIGHRMAYEAALSQGVPAVLIQIFVHDAVKENLAWYIEQGLFTSESFARTGAALYNLALPDLEGWIEDLQVGPYVQAPIVSDCSWAQFVRQLDYYTGDTMGERARSML</sequence>
<reference evidence="2 3" key="1">
    <citation type="journal article" date="2019" name="Nat. Ecol. Evol.">
        <title>Megaphylogeny resolves global patterns of mushroom evolution.</title>
        <authorList>
            <person name="Varga T."/>
            <person name="Krizsan K."/>
            <person name="Foldi C."/>
            <person name="Dima B."/>
            <person name="Sanchez-Garcia M."/>
            <person name="Sanchez-Ramirez S."/>
            <person name="Szollosi G.J."/>
            <person name="Szarkandi J.G."/>
            <person name="Papp V."/>
            <person name="Albert L."/>
            <person name="Andreopoulos W."/>
            <person name="Angelini C."/>
            <person name="Antonin V."/>
            <person name="Barry K.W."/>
            <person name="Bougher N.L."/>
            <person name="Buchanan P."/>
            <person name="Buyck B."/>
            <person name="Bense V."/>
            <person name="Catcheside P."/>
            <person name="Chovatia M."/>
            <person name="Cooper J."/>
            <person name="Damon W."/>
            <person name="Desjardin D."/>
            <person name="Finy P."/>
            <person name="Geml J."/>
            <person name="Haridas S."/>
            <person name="Hughes K."/>
            <person name="Justo A."/>
            <person name="Karasinski D."/>
            <person name="Kautmanova I."/>
            <person name="Kiss B."/>
            <person name="Kocsube S."/>
            <person name="Kotiranta H."/>
            <person name="LaButti K.M."/>
            <person name="Lechner B.E."/>
            <person name="Liimatainen K."/>
            <person name="Lipzen A."/>
            <person name="Lukacs Z."/>
            <person name="Mihaltcheva S."/>
            <person name="Morgado L.N."/>
            <person name="Niskanen T."/>
            <person name="Noordeloos M.E."/>
            <person name="Ohm R.A."/>
            <person name="Ortiz-Santana B."/>
            <person name="Ovrebo C."/>
            <person name="Racz N."/>
            <person name="Riley R."/>
            <person name="Savchenko A."/>
            <person name="Shiryaev A."/>
            <person name="Soop K."/>
            <person name="Spirin V."/>
            <person name="Szebenyi C."/>
            <person name="Tomsovsky M."/>
            <person name="Tulloss R.E."/>
            <person name="Uehling J."/>
            <person name="Grigoriev I.V."/>
            <person name="Vagvolgyi C."/>
            <person name="Papp T."/>
            <person name="Martin F.M."/>
            <person name="Miettinen O."/>
            <person name="Hibbett D.S."/>
            <person name="Nagy L.G."/>
        </authorList>
    </citation>
    <scope>NUCLEOTIDE SEQUENCE [LARGE SCALE GENOMIC DNA]</scope>
    <source>
        <strain evidence="2 3">OMC1185</strain>
    </source>
</reference>
<dbReference type="InterPro" id="IPR046373">
    <property type="entry name" value="Acyl-CoA_Oxase/DH_mid-dom_sf"/>
</dbReference>
<proteinExistence type="predicted"/>
<protein>
    <submittedName>
        <fullName evidence="2">Acyl-CoA oxidase</fullName>
    </submittedName>
</protein>
<dbReference type="InterPro" id="IPR012258">
    <property type="entry name" value="Acyl-CoA_oxidase"/>
</dbReference>
<dbReference type="InterPro" id="IPR036250">
    <property type="entry name" value="AcylCo_DH-like_C"/>
</dbReference>
<dbReference type="InterPro" id="IPR055060">
    <property type="entry name" value="ACOX_C_alpha1"/>
</dbReference>
<dbReference type="GO" id="GO:0055088">
    <property type="term" value="P:lipid homeostasis"/>
    <property type="evidence" value="ECO:0007669"/>
    <property type="project" value="TreeGrafter"/>
</dbReference>
<evidence type="ECO:0000259" key="1">
    <source>
        <dbReference type="Pfam" id="PF22924"/>
    </source>
</evidence>
<dbReference type="InterPro" id="IPR009100">
    <property type="entry name" value="AcylCoA_DH/oxidase_NM_dom_sf"/>
</dbReference>
<organism evidence="2 3">
    <name type="scientific">Heliocybe sulcata</name>
    <dbReference type="NCBI Taxonomy" id="5364"/>
    <lineage>
        <taxon>Eukaryota</taxon>
        <taxon>Fungi</taxon>
        <taxon>Dikarya</taxon>
        <taxon>Basidiomycota</taxon>
        <taxon>Agaricomycotina</taxon>
        <taxon>Agaricomycetes</taxon>
        <taxon>Gloeophyllales</taxon>
        <taxon>Gloeophyllaceae</taxon>
        <taxon>Heliocybe</taxon>
    </lineage>
</organism>
<dbReference type="Pfam" id="PF22924">
    <property type="entry name" value="ACOX_C_alpha1"/>
    <property type="match status" value="1"/>
</dbReference>
<dbReference type="PANTHER" id="PTHR10909:SF382">
    <property type="entry name" value="ACYL-COENZYME A OXIDASE"/>
    <property type="match status" value="1"/>
</dbReference>
<evidence type="ECO:0000313" key="3">
    <source>
        <dbReference type="Proteomes" id="UP000305948"/>
    </source>
</evidence>
<evidence type="ECO:0000313" key="2">
    <source>
        <dbReference type="EMBL" id="TFK53968.1"/>
    </source>
</evidence>
<dbReference type="GO" id="GO:0005777">
    <property type="term" value="C:peroxisome"/>
    <property type="evidence" value="ECO:0007669"/>
    <property type="project" value="InterPro"/>
</dbReference>
<dbReference type="GO" id="GO:0071949">
    <property type="term" value="F:FAD binding"/>
    <property type="evidence" value="ECO:0007669"/>
    <property type="project" value="InterPro"/>
</dbReference>
<dbReference type="Gene3D" id="2.40.110.10">
    <property type="entry name" value="Butyryl-CoA Dehydrogenase, subunit A, domain 2"/>
    <property type="match status" value="1"/>
</dbReference>
<dbReference type="EMBL" id="ML213506">
    <property type="protein sequence ID" value="TFK53968.1"/>
    <property type="molecule type" value="Genomic_DNA"/>
</dbReference>
<name>A0A5C3NDA4_9AGAM</name>
<dbReference type="GO" id="GO:0005504">
    <property type="term" value="F:fatty acid binding"/>
    <property type="evidence" value="ECO:0007669"/>
    <property type="project" value="TreeGrafter"/>
</dbReference>
<dbReference type="Gene3D" id="1.20.140.10">
    <property type="entry name" value="Butyryl-CoA Dehydrogenase, subunit A, domain 3"/>
    <property type="match status" value="1"/>
</dbReference>
<dbReference type="Proteomes" id="UP000305948">
    <property type="component" value="Unassembled WGS sequence"/>
</dbReference>
<dbReference type="SUPFAM" id="SSF56645">
    <property type="entry name" value="Acyl-CoA dehydrogenase NM domain-like"/>
    <property type="match status" value="1"/>
</dbReference>
<dbReference type="SUPFAM" id="SSF47203">
    <property type="entry name" value="Acyl-CoA dehydrogenase C-terminal domain-like"/>
    <property type="match status" value="1"/>
</dbReference>
<dbReference type="GO" id="GO:0033540">
    <property type="term" value="P:fatty acid beta-oxidation using acyl-CoA oxidase"/>
    <property type="evidence" value="ECO:0007669"/>
    <property type="project" value="TreeGrafter"/>
</dbReference>
<dbReference type="GO" id="GO:0003997">
    <property type="term" value="F:acyl-CoA oxidase activity"/>
    <property type="evidence" value="ECO:0007669"/>
    <property type="project" value="InterPro"/>
</dbReference>
<dbReference type="STRING" id="5364.A0A5C3NDA4"/>